<keyword evidence="1" id="KW-0378">Hydrolase</keyword>
<evidence type="ECO:0000313" key="2">
    <source>
        <dbReference type="Proteomes" id="UP000762676"/>
    </source>
</evidence>
<dbReference type="AlphaFoldDB" id="A0AAV4F7A2"/>
<accession>A0AAV4F7A2</accession>
<name>A0AAV4F7A2_9GAST</name>
<sequence>MYCAKTRMLSLESVAAQWRPKGHRKHGRPNITKSWRRTVEAEAATMGQSWGTLRMLAQDRVRWREFIAALVAIGKKGKTIVNSATSTKHKFTTADYSQHTIKKAQETGDIERWICVRTGTPLFRV</sequence>
<gene>
    <name evidence="1" type="ORF">ElyMa_002040500</name>
</gene>
<dbReference type="GO" id="GO:0004519">
    <property type="term" value="F:endonuclease activity"/>
    <property type="evidence" value="ECO:0007669"/>
    <property type="project" value="UniProtKB-KW"/>
</dbReference>
<keyword evidence="2" id="KW-1185">Reference proteome</keyword>
<protein>
    <submittedName>
        <fullName evidence="1">Endonuclease-reverse transcriptase</fullName>
    </submittedName>
</protein>
<proteinExistence type="predicted"/>
<evidence type="ECO:0000313" key="1">
    <source>
        <dbReference type="EMBL" id="GFR69087.1"/>
    </source>
</evidence>
<organism evidence="1 2">
    <name type="scientific">Elysia marginata</name>
    <dbReference type="NCBI Taxonomy" id="1093978"/>
    <lineage>
        <taxon>Eukaryota</taxon>
        <taxon>Metazoa</taxon>
        <taxon>Spiralia</taxon>
        <taxon>Lophotrochozoa</taxon>
        <taxon>Mollusca</taxon>
        <taxon>Gastropoda</taxon>
        <taxon>Heterobranchia</taxon>
        <taxon>Euthyneura</taxon>
        <taxon>Panpulmonata</taxon>
        <taxon>Sacoglossa</taxon>
        <taxon>Placobranchoidea</taxon>
        <taxon>Plakobranchidae</taxon>
        <taxon>Elysia</taxon>
    </lineage>
</organism>
<dbReference type="Proteomes" id="UP000762676">
    <property type="component" value="Unassembled WGS sequence"/>
</dbReference>
<keyword evidence="1" id="KW-0255">Endonuclease</keyword>
<comment type="caution">
    <text evidence="1">The sequence shown here is derived from an EMBL/GenBank/DDBJ whole genome shotgun (WGS) entry which is preliminary data.</text>
</comment>
<reference evidence="1 2" key="1">
    <citation type="journal article" date="2021" name="Elife">
        <title>Chloroplast acquisition without the gene transfer in kleptoplastic sea slugs, Plakobranchus ocellatus.</title>
        <authorList>
            <person name="Maeda T."/>
            <person name="Takahashi S."/>
            <person name="Yoshida T."/>
            <person name="Shimamura S."/>
            <person name="Takaki Y."/>
            <person name="Nagai Y."/>
            <person name="Toyoda A."/>
            <person name="Suzuki Y."/>
            <person name="Arimoto A."/>
            <person name="Ishii H."/>
            <person name="Satoh N."/>
            <person name="Nishiyama T."/>
            <person name="Hasebe M."/>
            <person name="Maruyama T."/>
            <person name="Minagawa J."/>
            <person name="Obokata J."/>
            <person name="Shigenobu S."/>
        </authorList>
    </citation>
    <scope>NUCLEOTIDE SEQUENCE [LARGE SCALE GENOMIC DNA]</scope>
</reference>
<dbReference type="EMBL" id="BMAT01004146">
    <property type="protein sequence ID" value="GFR69087.1"/>
    <property type="molecule type" value="Genomic_DNA"/>
</dbReference>
<keyword evidence="1" id="KW-0540">Nuclease</keyword>